<accession>A0A068VMS2</accession>
<evidence type="ECO:0000256" key="2">
    <source>
        <dbReference type="ARBA" id="ARBA00008834"/>
    </source>
</evidence>
<feature type="non-terminal residue" evidence="10">
    <location>
        <position position="257"/>
    </location>
</feature>
<sequence>MNSKMRFLAIPFLFFSFLMSSAKSVTYNVQSYGAKSDGRSDSTKSFQNAWAAACASVEPATIYVPRGRFLVGGASFPGKNCKNNAITIRINGTLVAPSDYNVLGHTGNWLTFERTNGLSIYGGTLDGQGLVSGLAKTPARIALKEQRYVSLGFYNSDNVLVRGLSSLNSQIFHIILDGCKNTRLEEVKISAPENSRNTDGIHVQSSSGVAITNSHIGTGDDCISLGPGSSNIWIENINCGPGHGIRYQNRKLIKSPL</sequence>
<dbReference type="InParanoid" id="A0A068VMS2"/>
<evidence type="ECO:0000256" key="5">
    <source>
        <dbReference type="ARBA" id="ARBA00022801"/>
    </source>
</evidence>
<evidence type="ECO:0000256" key="7">
    <source>
        <dbReference type="ARBA" id="ARBA00023316"/>
    </source>
</evidence>
<dbReference type="InterPro" id="IPR011050">
    <property type="entry name" value="Pectin_lyase_fold/virulence"/>
</dbReference>
<keyword evidence="6 8" id="KW-0326">Glycosidase</keyword>
<evidence type="ECO:0000256" key="1">
    <source>
        <dbReference type="ARBA" id="ARBA00004191"/>
    </source>
</evidence>
<evidence type="ECO:0000256" key="4">
    <source>
        <dbReference type="ARBA" id="ARBA00022525"/>
    </source>
</evidence>
<keyword evidence="4" id="KW-0964">Secreted</keyword>
<dbReference type="PANTHER" id="PTHR31375">
    <property type="match status" value="1"/>
</dbReference>
<evidence type="ECO:0000313" key="10">
    <source>
        <dbReference type="EMBL" id="CDP21904.1"/>
    </source>
</evidence>
<dbReference type="AlphaFoldDB" id="A0A068VMS2"/>
<evidence type="ECO:0000313" key="11">
    <source>
        <dbReference type="Proteomes" id="UP000295252"/>
    </source>
</evidence>
<comment type="subcellular location">
    <subcellularLocation>
        <location evidence="1">Secreted</location>
        <location evidence="1">Cell wall</location>
    </subcellularLocation>
</comment>
<dbReference type="PhylomeDB" id="A0A068VMS2"/>
<evidence type="ECO:0000256" key="8">
    <source>
        <dbReference type="RuleBase" id="RU361169"/>
    </source>
</evidence>
<dbReference type="STRING" id="49390.A0A068VMS2"/>
<gene>
    <name evidence="10" type="ORF">GSCOC_T00010621001</name>
</gene>
<keyword evidence="5 8" id="KW-0378">Hydrolase</keyword>
<dbReference type="EMBL" id="HG746722">
    <property type="protein sequence ID" value="CDP21904.1"/>
    <property type="molecule type" value="Genomic_DNA"/>
</dbReference>
<keyword evidence="3" id="KW-0134">Cell wall</keyword>
<dbReference type="InterPro" id="IPR012334">
    <property type="entry name" value="Pectin_lyas_fold"/>
</dbReference>
<dbReference type="GO" id="GO:0005975">
    <property type="term" value="P:carbohydrate metabolic process"/>
    <property type="evidence" value="ECO:0007669"/>
    <property type="project" value="InterPro"/>
</dbReference>
<dbReference type="Gene3D" id="2.160.20.10">
    <property type="entry name" value="Single-stranded right-handed beta-helix, Pectin lyase-like"/>
    <property type="match status" value="1"/>
</dbReference>
<keyword evidence="7" id="KW-0961">Cell wall biogenesis/degradation</keyword>
<keyword evidence="9" id="KW-0732">Signal</keyword>
<dbReference type="GO" id="GO:0004650">
    <property type="term" value="F:polygalacturonase activity"/>
    <property type="evidence" value="ECO:0007669"/>
    <property type="project" value="InterPro"/>
</dbReference>
<dbReference type="GO" id="GO:0071555">
    <property type="term" value="P:cell wall organization"/>
    <property type="evidence" value="ECO:0007669"/>
    <property type="project" value="UniProtKB-KW"/>
</dbReference>
<name>A0A068VMS2_COFCA</name>
<dbReference type="Gramene" id="CDP21904">
    <property type="protein sequence ID" value="CDP21904"/>
    <property type="gene ID" value="GSCOC_T00010621001"/>
</dbReference>
<feature type="chain" id="PRO_5001658803" evidence="9">
    <location>
        <begin position="23"/>
        <end position="257"/>
    </location>
</feature>
<reference evidence="11" key="1">
    <citation type="journal article" date="2014" name="Science">
        <title>The coffee genome provides insight into the convergent evolution of caffeine biosynthesis.</title>
        <authorList>
            <person name="Denoeud F."/>
            <person name="Carretero-Paulet L."/>
            <person name="Dereeper A."/>
            <person name="Droc G."/>
            <person name="Guyot R."/>
            <person name="Pietrella M."/>
            <person name="Zheng C."/>
            <person name="Alberti A."/>
            <person name="Anthony F."/>
            <person name="Aprea G."/>
            <person name="Aury J.M."/>
            <person name="Bento P."/>
            <person name="Bernard M."/>
            <person name="Bocs S."/>
            <person name="Campa C."/>
            <person name="Cenci A."/>
            <person name="Combes M.C."/>
            <person name="Crouzillat D."/>
            <person name="Da Silva C."/>
            <person name="Daddiego L."/>
            <person name="De Bellis F."/>
            <person name="Dussert S."/>
            <person name="Garsmeur O."/>
            <person name="Gayraud T."/>
            <person name="Guignon V."/>
            <person name="Jahn K."/>
            <person name="Jamilloux V."/>
            <person name="Joet T."/>
            <person name="Labadie K."/>
            <person name="Lan T."/>
            <person name="Leclercq J."/>
            <person name="Lepelley M."/>
            <person name="Leroy T."/>
            <person name="Li L.T."/>
            <person name="Librado P."/>
            <person name="Lopez L."/>
            <person name="Munoz A."/>
            <person name="Noel B."/>
            <person name="Pallavicini A."/>
            <person name="Perrotta G."/>
            <person name="Poncet V."/>
            <person name="Pot D."/>
            <person name="Priyono X."/>
            <person name="Rigoreau M."/>
            <person name="Rouard M."/>
            <person name="Rozas J."/>
            <person name="Tranchant-Dubreuil C."/>
            <person name="VanBuren R."/>
            <person name="Zhang Q."/>
            <person name="Andrade A.C."/>
            <person name="Argout X."/>
            <person name="Bertrand B."/>
            <person name="de Kochko A."/>
            <person name="Graziosi G."/>
            <person name="Henry R.J."/>
            <person name="Jayarama X."/>
            <person name="Ming R."/>
            <person name="Nagai C."/>
            <person name="Rounsley S."/>
            <person name="Sankoff D."/>
            <person name="Giuliano G."/>
            <person name="Albert V.A."/>
            <person name="Wincker P."/>
            <person name="Lashermes P."/>
        </authorList>
    </citation>
    <scope>NUCLEOTIDE SEQUENCE [LARGE SCALE GENOMIC DNA]</scope>
    <source>
        <strain evidence="11">cv. DH200-94</strain>
    </source>
</reference>
<proteinExistence type="inferred from homology"/>
<dbReference type="Pfam" id="PF00295">
    <property type="entry name" value="Glyco_hydro_28"/>
    <property type="match status" value="1"/>
</dbReference>
<dbReference type="SUPFAM" id="SSF51126">
    <property type="entry name" value="Pectin lyase-like"/>
    <property type="match status" value="1"/>
</dbReference>
<keyword evidence="11" id="KW-1185">Reference proteome</keyword>
<organism evidence="10 11">
    <name type="scientific">Coffea canephora</name>
    <name type="common">Robusta coffee</name>
    <dbReference type="NCBI Taxonomy" id="49390"/>
    <lineage>
        <taxon>Eukaryota</taxon>
        <taxon>Viridiplantae</taxon>
        <taxon>Streptophyta</taxon>
        <taxon>Embryophyta</taxon>
        <taxon>Tracheophyta</taxon>
        <taxon>Spermatophyta</taxon>
        <taxon>Magnoliopsida</taxon>
        <taxon>eudicotyledons</taxon>
        <taxon>Gunneridae</taxon>
        <taxon>Pentapetalae</taxon>
        <taxon>asterids</taxon>
        <taxon>lamiids</taxon>
        <taxon>Gentianales</taxon>
        <taxon>Rubiaceae</taxon>
        <taxon>Ixoroideae</taxon>
        <taxon>Gardenieae complex</taxon>
        <taxon>Bertiereae - Coffeeae clade</taxon>
        <taxon>Coffeeae</taxon>
        <taxon>Coffea</taxon>
    </lineage>
</organism>
<feature type="signal peptide" evidence="9">
    <location>
        <begin position="1"/>
        <end position="22"/>
    </location>
</feature>
<evidence type="ECO:0000256" key="6">
    <source>
        <dbReference type="ARBA" id="ARBA00023295"/>
    </source>
</evidence>
<dbReference type="InterPro" id="IPR000743">
    <property type="entry name" value="Glyco_hydro_28"/>
</dbReference>
<evidence type="ECO:0000256" key="9">
    <source>
        <dbReference type="SAM" id="SignalP"/>
    </source>
</evidence>
<comment type="similarity">
    <text evidence="2 8">Belongs to the glycosyl hydrolase 28 family.</text>
</comment>
<protein>
    <submittedName>
        <fullName evidence="10">DH200=94 genomic scaffold, scaffold_7638</fullName>
    </submittedName>
</protein>
<dbReference type="OMA" id="AWEATCS"/>
<dbReference type="Proteomes" id="UP000295252">
    <property type="component" value="Unassembled WGS sequence"/>
</dbReference>
<evidence type="ECO:0000256" key="3">
    <source>
        <dbReference type="ARBA" id="ARBA00022512"/>
    </source>
</evidence>
<dbReference type="OrthoDB" id="187139at2759"/>